<dbReference type="CDD" id="cd01335">
    <property type="entry name" value="Radical_SAM"/>
    <property type="match status" value="1"/>
</dbReference>
<dbReference type="InterPro" id="IPR058240">
    <property type="entry name" value="rSAM_sf"/>
</dbReference>
<dbReference type="PROSITE" id="PS51918">
    <property type="entry name" value="RADICAL_SAM"/>
    <property type="match status" value="1"/>
</dbReference>
<comment type="caution">
    <text evidence="6">The sequence shown here is derived from an EMBL/GenBank/DDBJ whole genome shotgun (WGS) entry which is preliminary data.</text>
</comment>
<name>X0T224_9ZZZZ</name>
<dbReference type="InterPro" id="IPR007197">
    <property type="entry name" value="rSAM"/>
</dbReference>
<dbReference type="AlphaFoldDB" id="X0T224"/>
<evidence type="ECO:0000256" key="2">
    <source>
        <dbReference type="ARBA" id="ARBA00022723"/>
    </source>
</evidence>
<evidence type="ECO:0000313" key="6">
    <source>
        <dbReference type="EMBL" id="GAF87503.1"/>
    </source>
</evidence>
<dbReference type="GO" id="GO:0003824">
    <property type="term" value="F:catalytic activity"/>
    <property type="evidence" value="ECO:0007669"/>
    <property type="project" value="InterPro"/>
</dbReference>
<evidence type="ECO:0000256" key="1">
    <source>
        <dbReference type="ARBA" id="ARBA00022691"/>
    </source>
</evidence>
<dbReference type="SUPFAM" id="SSF102114">
    <property type="entry name" value="Radical SAM enzymes"/>
    <property type="match status" value="1"/>
</dbReference>
<keyword evidence="4" id="KW-0411">Iron-sulfur</keyword>
<dbReference type="Pfam" id="PF04055">
    <property type="entry name" value="Radical_SAM"/>
    <property type="match status" value="1"/>
</dbReference>
<dbReference type="GO" id="GO:0046872">
    <property type="term" value="F:metal ion binding"/>
    <property type="evidence" value="ECO:0007669"/>
    <property type="project" value="UniProtKB-KW"/>
</dbReference>
<gene>
    <name evidence="6" type="ORF">S01H1_23756</name>
</gene>
<dbReference type="GO" id="GO:0051536">
    <property type="term" value="F:iron-sulfur cluster binding"/>
    <property type="evidence" value="ECO:0007669"/>
    <property type="project" value="UniProtKB-KW"/>
</dbReference>
<reference evidence="6" key="1">
    <citation type="journal article" date="2014" name="Front. Microbiol.">
        <title>High frequency of phylogenetically diverse reductive dehalogenase-homologous genes in deep subseafloor sedimentary metagenomes.</title>
        <authorList>
            <person name="Kawai M."/>
            <person name="Futagami T."/>
            <person name="Toyoda A."/>
            <person name="Takaki Y."/>
            <person name="Nishi S."/>
            <person name="Hori S."/>
            <person name="Arai W."/>
            <person name="Tsubouchi T."/>
            <person name="Morono Y."/>
            <person name="Uchiyama I."/>
            <person name="Ito T."/>
            <person name="Fujiyama A."/>
            <person name="Inagaki F."/>
            <person name="Takami H."/>
        </authorList>
    </citation>
    <scope>NUCLEOTIDE SEQUENCE</scope>
    <source>
        <strain evidence="6">Expedition CK06-06</strain>
    </source>
</reference>
<keyword evidence="3" id="KW-0408">Iron</keyword>
<keyword evidence="2" id="KW-0479">Metal-binding</keyword>
<protein>
    <recommendedName>
        <fullName evidence="5">Radical SAM core domain-containing protein</fullName>
    </recommendedName>
</protein>
<accession>X0T224</accession>
<proteinExistence type="predicted"/>
<organism evidence="6">
    <name type="scientific">marine sediment metagenome</name>
    <dbReference type="NCBI Taxonomy" id="412755"/>
    <lineage>
        <taxon>unclassified sequences</taxon>
        <taxon>metagenomes</taxon>
        <taxon>ecological metagenomes</taxon>
    </lineage>
</organism>
<evidence type="ECO:0000259" key="5">
    <source>
        <dbReference type="PROSITE" id="PS51918"/>
    </source>
</evidence>
<dbReference type="EMBL" id="BARS01013838">
    <property type="protein sequence ID" value="GAF87503.1"/>
    <property type="molecule type" value="Genomic_DNA"/>
</dbReference>
<evidence type="ECO:0000256" key="3">
    <source>
        <dbReference type="ARBA" id="ARBA00023004"/>
    </source>
</evidence>
<feature type="non-terminal residue" evidence="6">
    <location>
        <position position="108"/>
    </location>
</feature>
<evidence type="ECO:0000256" key="4">
    <source>
        <dbReference type="ARBA" id="ARBA00023014"/>
    </source>
</evidence>
<dbReference type="Gene3D" id="3.20.20.70">
    <property type="entry name" value="Aldolase class I"/>
    <property type="match status" value="1"/>
</dbReference>
<keyword evidence="1" id="KW-0949">S-adenosyl-L-methionine</keyword>
<dbReference type="InterPro" id="IPR013785">
    <property type="entry name" value="Aldolase_TIM"/>
</dbReference>
<sequence length="108" mass="12140">MRCPQCQNWMTTYGGKGSPLTPEEAAHRMTLSRHQFGVNRMAISGGECTLNRPWLMQYITELKRLNSDSHARFHVDTNGSLLTPDYIDELVEAGMTDIGIDLKGIEVN</sequence>
<feature type="domain" description="Radical SAM core" evidence="5">
    <location>
        <begin position="1"/>
        <end position="108"/>
    </location>
</feature>